<dbReference type="AlphaFoldDB" id="A0A421AXD0"/>
<dbReference type="OrthoDB" id="10009900at2"/>
<accession>A0A421AXD0</accession>
<dbReference type="EMBL" id="RCDD01000007">
    <property type="protein sequence ID" value="RLK54448.1"/>
    <property type="molecule type" value="Genomic_DNA"/>
</dbReference>
<comment type="caution">
    <text evidence="1">The sequence shown here is derived from an EMBL/GenBank/DDBJ whole genome shotgun (WGS) entry which is preliminary data.</text>
</comment>
<proteinExistence type="predicted"/>
<organism evidence="1 2">
    <name type="scientific">Actinokineospora cianjurensis</name>
    <dbReference type="NCBI Taxonomy" id="585224"/>
    <lineage>
        <taxon>Bacteria</taxon>
        <taxon>Bacillati</taxon>
        <taxon>Actinomycetota</taxon>
        <taxon>Actinomycetes</taxon>
        <taxon>Pseudonocardiales</taxon>
        <taxon>Pseudonocardiaceae</taxon>
        <taxon>Actinokineospora</taxon>
    </lineage>
</organism>
<gene>
    <name evidence="1" type="ORF">CLV68_6000</name>
</gene>
<evidence type="ECO:0000313" key="1">
    <source>
        <dbReference type="EMBL" id="RLK54448.1"/>
    </source>
</evidence>
<evidence type="ECO:0000313" key="2">
    <source>
        <dbReference type="Proteomes" id="UP000282454"/>
    </source>
</evidence>
<protein>
    <submittedName>
        <fullName evidence="1">Uncharacterized protein</fullName>
    </submittedName>
</protein>
<dbReference type="RefSeq" id="WP_121394302.1">
    <property type="nucleotide sequence ID" value="NZ_RCDD01000007.1"/>
</dbReference>
<name>A0A421AXD0_9PSEU</name>
<reference evidence="1 2" key="1">
    <citation type="submission" date="2018-10" db="EMBL/GenBank/DDBJ databases">
        <title>Genomic Encyclopedia of Archaeal and Bacterial Type Strains, Phase II (KMG-II): from individual species to whole genera.</title>
        <authorList>
            <person name="Goeker M."/>
        </authorList>
    </citation>
    <scope>NUCLEOTIDE SEQUENCE [LARGE SCALE GENOMIC DNA]</scope>
    <source>
        <strain evidence="1 2">DSM 45657</strain>
    </source>
</reference>
<sequence>MPGAELAWHAAGVDATKFTARHRETAWLPADDLSGVGASEGVIIRAAKLDLGPTKAAAETGRDRRVELGLLTGDAAGLTPLAPVDEHALAELAASAGDRGEQDGGDAELPEVLALLADALAEDERGIASTAEMAARIGWDARTLGEALRRSSVSAPRPPRQRVSGAKHPVSVQSIDTIIAAIVDHGGWARTGVPMACAGHRSSRTPLDQRRCMLCGLAGCAGRPAHPANPHNPAVRGRVQRSSGRSQLCTTITLVLGSWPCLTR</sequence>
<keyword evidence="2" id="KW-1185">Reference proteome</keyword>
<dbReference type="Proteomes" id="UP000282454">
    <property type="component" value="Unassembled WGS sequence"/>
</dbReference>